<feature type="region of interest" description="Disordered" evidence="4">
    <location>
        <begin position="78"/>
        <end position="104"/>
    </location>
</feature>
<feature type="region of interest" description="Disordered" evidence="4">
    <location>
        <begin position="520"/>
        <end position="539"/>
    </location>
</feature>
<comment type="subcellular location">
    <subcellularLocation>
        <location evidence="1">Cytoplasm</location>
    </subcellularLocation>
</comment>
<evidence type="ECO:0000259" key="5">
    <source>
        <dbReference type="Pfam" id="PF07894"/>
    </source>
</evidence>
<feature type="region of interest" description="Disordered" evidence="4">
    <location>
        <begin position="668"/>
        <end position="691"/>
    </location>
</feature>
<feature type="compositionally biased region" description="Acidic residues" evidence="4">
    <location>
        <begin position="616"/>
        <end position="627"/>
    </location>
</feature>
<dbReference type="GO" id="GO:0005634">
    <property type="term" value="C:nucleus"/>
    <property type="evidence" value="ECO:0007669"/>
    <property type="project" value="TreeGrafter"/>
</dbReference>
<feature type="compositionally biased region" description="Basic and acidic residues" evidence="4">
    <location>
        <begin position="358"/>
        <end position="385"/>
    </location>
</feature>
<dbReference type="InterPro" id="IPR012461">
    <property type="entry name" value="SACK1"/>
</dbReference>
<name>A0A7K9RCN1_9PASS</name>
<keyword evidence="7" id="KW-1185">Reference proteome</keyword>
<feature type="non-terminal residue" evidence="6">
    <location>
        <position position="1"/>
    </location>
</feature>
<dbReference type="Gene3D" id="3.30.870.10">
    <property type="entry name" value="Endonuclease Chain A"/>
    <property type="match status" value="1"/>
</dbReference>
<feature type="compositionally biased region" description="Low complexity" evidence="4">
    <location>
        <begin position="631"/>
        <end position="642"/>
    </location>
</feature>
<feature type="region of interest" description="Disordered" evidence="4">
    <location>
        <begin position="557"/>
        <end position="654"/>
    </location>
</feature>
<feature type="region of interest" description="Disordered" evidence="4">
    <location>
        <begin position="347"/>
        <end position="385"/>
    </location>
</feature>
<feature type="region of interest" description="Disordered" evidence="4">
    <location>
        <begin position="717"/>
        <end position="872"/>
    </location>
</feature>
<comment type="similarity">
    <text evidence="2">Belongs to the FAM83 family.</text>
</comment>
<dbReference type="PANTHER" id="PTHR16181:SF29">
    <property type="entry name" value="PROTEIN FAM83A-RELATED"/>
    <property type="match status" value="1"/>
</dbReference>
<evidence type="ECO:0000256" key="4">
    <source>
        <dbReference type="SAM" id="MobiDB-lite"/>
    </source>
</evidence>
<evidence type="ECO:0000256" key="3">
    <source>
        <dbReference type="ARBA" id="ARBA00022490"/>
    </source>
</evidence>
<evidence type="ECO:0000256" key="2">
    <source>
        <dbReference type="ARBA" id="ARBA00006937"/>
    </source>
</evidence>
<accession>A0A7K9RCN1</accession>
<dbReference type="AlphaFoldDB" id="A0A7K9RCN1"/>
<dbReference type="Proteomes" id="UP000572325">
    <property type="component" value="Unassembled WGS sequence"/>
</dbReference>
<feature type="compositionally biased region" description="Polar residues" evidence="4">
    <location>
        <begin position="781"/>
        <end position="796"/>
    </location>
</feature>
<reference evidence="6 7" key="1">
    <citation type="submission" date="2019-09" db="EMBL/GenBank/DDBJ databases">
        <title>Bird 10,000 Genomes (B10K) Project - Family phase.</title>
        <authorList>
            <person name="Zhang G."/>
        </authorList>
    </citation>
    <scope>NUCLEOTIDE SEQUENCE [LARGE SCALE GENOMIC DNA]</scope>
    <source>
        <strain evidence="6">B10K-DU-001-27</strain>
        <tissue evidence="6">Muscle</tissue>
    </source>
</reference>
<feature type="domain" description="Scaffolding anchor of CK1" evidence="5">
    <location>
        <begin position="15"/>
        <end position="299"/>
    </location>
</feature>
<dbReference type="SUPFAM" id="SSF56024">
    <property type="entry name" value="Phospholipase D/nuclease"/>
    <property type="match status" value="1"/>
</dbReference>
<dbReference type="InterPro" id="IPR050944">
    <property type="entry name" value="FAM83"/>
</dbReference>
<feature type="compositionally biased region" description="Basic and acidic residues" evidence="4">
    <location>
        <begin position="759"/>
        <end position="778"/>
    </location>
</feature>
<evidence type="ECO:0000256" key="1">
    <source>
        <dbReference type="ARBA" id="ARBA00004496"/>
    </source>
</evidence>
<organism evidence="6 7">
    <name type="scientific">Sterrhoptilus dennistouni</name>
    <dbReference type="NCBI Taxonomy" id="2585820"/>
    <lineage>
        <taxon>Eukaryota</taxon>
        <taxon>Metazoa</taxon>
        <taxon>Chordata</taxon>
        <taxon>Craniata</taxon>
        <taxon>Vertebrata</taxon>
        <taxon>Euteleostomi</taxon>
        <taxon>Archelosauria</taxon>
        <taxon>Archosauria</taxon>
        <taxon>Dinosauria</taxon>
        <taxon>Saurischia</taxon>
        <taxon>Theropoda</taxon>
        <taxon>Coelurosauria</taxon>
        <taxon>Aves</taxon>
        <taxon>Neognathae</taxon>
        <taxon>Neoaves</taxon>
        <taxon>Telluraves</taxon>
        <taxon>Australaves</taxon>
        <taxon>Passeriformes</taxon>
        <taxon>Sylvioidea</taxon>
        <taxon>Zosteropidae</taxon>
        <taxon>Sterrhoptilus</taxon>
    </lineage>
</organism>
<feature type="region of interest" description="Disordered" evidence="4">
    <location>
        <begin position="468"/>
        <end position="502"/>
    </location>
</feature>
<dbReference type="EMBL" id="VWZU01001013">
    <property type="protein sequence ID" value="NXI21540.1"/>
    <property type="molecule type" value="Genomic_DNA"/>
</dbReference>
<dbReference type="GO" id="GO:0019901">
    <property type="term" value="F:protein kinase binding"/>
    <property type="evidence" value="ECO:0007669"/>
    <property type="project" value="TreeGrafter"/>
</dbReference>
<feature type="compositionally biased region" description="Basic and acidic residues" evidence="4">
    <location>
        <begin position="858"/>
        <end position="872"/>
    </location>
</feature>
<proteinExistence type="inferred from homology"/>
<dbReference type="GO" id="GO:0030509">
    <property type="term" value="P:BMP signaling pathway"/>
    <property type="evidence" value="ECO:0007669"/>
    <property type="project" value="TreeGrafter"/>
</dbReference>
<dbReference type="CDD" id="cd09187">
    <property type="entry name" value="PLDc_FAM83G_N"/>
    <property type="match status" value="1"/>
</dbReference>
<comment type="caution">
    <text evidence="6">The sequence shown here is derived from an EMBL/GenBank/DDBJ whole genome shotgun (WGS) entry which is preliminary data.</text>
</comment>
<sequence>MAFSQVQCLDDSHVNWRSSESKPEFFYSEEQRLALEALASRGPDAFYEVLKRENIRDFLSELELKKILDTLETYDPGSEYIPRHGSSAGDSEGDGNSQGDEQDMAPSLEYWPQRSDRSIPQLDLGWPETIAYRGVTRATVYMQPPIEGQAHIKEVVRKMICQAQKVIAVVMDMFTDVDIFKDLLDAGFKRKVGVYIILDETNVKHFLQMCERAHMHAGHLKNLRVRSTGGTEFFTRSATKFKGALAQKFMFVDGDRAMCGSYSFTWSAARTDRNVITVLSGQVVEAFDKQFQELYLMSKGVSLKSISMGEEPEPEPVTLPSVVPVTPANAVVKKLINPKYALVKAKSADQISKTSSENQDKNQDKNQKSDNKGKAPPEGQGGERHGDVADLSLLIHPGLLNLEKANMFDYLPTWVEPDPEPGSEVLGYINIIDPKVKNVKLSQMNRIKVCDVSQASAQHRQMLKNREMEARKNSDQEPPLLSPSHRQIPQPPVEAPAAPTTSPIDGISWTTRQVGTFASSPLGHHLKPQEEEVKPPVPKPRTIPVGVLISKVTASCDSSTAVEGDTRPPLANHMGVKQEEKPNRASMEPCHVQPDRPVAAPQEDRGHPCTHNGLGQEEEEEEEEEEYITLSDQESYSSSSADHSYRRSNASSISDEYFEVRDRYGPLRRTNSDVTHNGEILPMQRKLSDPHISRGTFISPLGSLPSLKHLRLEDMTKRRSAASSALSPLFPQQGSHIYRYRPRTPAGREPGKEVSCSPTHEKALGATKYRGEGAEPKKTVAGSQPYWQSKVFSPSKPTAPGPLPPDKPRASGKRISSVPESQKTPEEMRTPLGIPVSKLSQSKHLKNKVAGAQGASVDSKKQPPESTGQKEQ</sequence>
<gene>
    <name evidence="6" type="primary">Fam83g</name>
    <name evidence="6" type="ORF">STEDEN_R08970</name>
</gene>
<dbReference type="FunFam" id="3.30.870.10:FF:000004">
    <property type="entry name" value="protein FAM83H isoform X2"/>
    <property type="match status" value="1"/>
</dbReference>
<dbReference type="PANTHER" id="PTHR16181">
    <property type="entry name" value="PROTEIN FAM83A-RELATED"/>
    <property type="match status" value="1"/>
</dbReference>
<evidence type="ECO:0000313" key="7">
    <source>
        <dbReference type="Proteomes" id="UP000572325"/>
    </source>
</evidence>
<protein>
    <submittedName>
        <fullName evidence="6">FA83G protein</fullName>
    </submittedName>
</protein>
<feature type="non-terminal residue" evidence="6">
    <location>
        <position position="872"/>
    </location>
</feature>
<dbReference type="Pfam" id="PF07894">
    <property type="entry name" value="SACK1"/>
    <property type="match status" value="1"/>
</dbReference>
<dbReference type="GO" id="GO:0005829">
    <property type="term" value="C:cytosol"/>
    <property type="evidence" value="ECO:0007669"/>
    <property type="project" value="TreeGrafter"/>
</dbReference>
<evidence type="ECO:0000313" key="6">
    <source>
        <dbReference type="EMBL" id="NXI21540.1"/>
    </source>
</evidence>
<keyword evidence="3" id="KW-0963">Cytoplasm</keyword>